<name>A0A0Q9WT08_DROWI</name>
<evidence type="ECO:0000256" key="1">
    <source>
        <dbReference type="SAM" id="MobiDB-lite"/>
    </source>
</evidence>
<dbReference type="AlphaFoldDB" id="A0A0Q9WT08"/>
<feature type="region of interest" description="Disordered" evidence="1">
    <location>
        <begin position="61"/>
        <end position="84"/>
    </location>
</feature>
<feature type="compositionally biased region" description="Low complexity" evidence="1">
    <location>
        <begin position="63"/>
        <end position="72"/>
    </location>
</feature>
<dbReference type="EMBL" id="CH964232">
    <property type="protein sequence ID" value="KRF99375.1"/>
    <property type="molecule type" value="Genomic_DNA"/>
</dbReference>
<protein>
    <submittedName>
        <fullName evidence="2">Uncharacterized protein</fullName>
    </submittedName>
</protein>
<keyword evidence="3" id="KW-1185">Reference proteome</keyword>
<dbReference type="OrthoDB" id="7933778at2759"/>
<sequence>MPCPNRYEQRDVISICCLRMPIVVAPPPLTPSPEHELESDAEPVTYVNKFAVDEEGSGLITDLPSSPALSSPAPEPEPEPEREISTDRHYYLALPQHCDFANCSPCRFHPSPIMDEEGNVFCPGNCGCCQCPWRRRSFDDNREHINVKVCKCVQRGTIFSSFDERENCSQTSYFDFCPCREKAEAKFLELYNCEMWSMPNITRGREVHLSEIKELQTPPQHSPA</sequence>
<dbReference type="Proteomes" id="UP000007798">
    <property type="component" value="Unassembled WGS sequence"/>
</dbReference>
<organism evidence="2 3">
    <name type="scientific">Drosophila willistoni</name>
    <name type="common">Fruit fly</name>
    <dbReference type="NCBI Taxonomy" id="7260"/>
    <lineage>
        <taxon>Eukaryota</taxon>
        <taxon>Metazoa</taxon>
        <taxon>Ecdysozoa</taxon>
        <taxon>Arthropoda</taxon>
        <taxon>Hexapoda</taxon>
        <taxon>Insecta</taxon>
        <taxon>Pterygota</taxon>
        <taxon>Neoptera</taxon>
        <taxon>Endopterygota</taxon>
        <taxon>Diptera</taxon>
        <taxon>Brachycera</taxon>
        <taxon>Muscomorpha</taxon>
        <taxon>Ephydroidea</taxon>
        <taxon>Drosophilidae</taxon>
        <taxon>Drosophila</taxon>
        <taxon>Sophophora</taxon>
    </lineage>
</organism>
<evidence type="ECO:0000313" key="3">
    <source>
        <dbReference type="Proteomes" id="UP000007798"/>
    </source>
</evidence>
<dbReference type="InParanoid" id="A0A0Q9WT08"/>
<reference evidence="2 3" key="1">
    <citation type="journal article" date="2007" name="Nature">
        <title>Evolution of genes and genomes on the Drosophila phylogeny.</title>
        <authorList>
            <consortium name="Drosophila 12 Genomes Consortium"/>
            <person name="Clark A.G."/>
            <person name="Eisen M.B."/>
            <person name="Smith D.R."/>
            <person name="Bergman C.M."/>
            <person name="Oliver B."/>
            <person name="Markow T.A."/>
            <person name="Kaufman T.C."/>
            <person name="Kellis M."/>
            <person name="Gelbart W."/>
            <person name="Iyer V.N."/>
            <person name="Pollard D.A."/>
            <person name="Sackton T.B."/>
            <person name="Larracuente A.M."/>
            <person name="Singh N.D."/>
            <person name="Abad J.P."/>
            <person name="Abt D.N."/>
            <person name="Adryan B."/>
            <person name="Aguade M."/>
            <person name="Akashi H."/>
            <person name="Anderson W.W."/>
            <person name="Aquadro C.F."/>
            <person name="Ardell D.H."/>
            <person name="Arguello R."/>
            <person name="Artieri C.G."/>
            <person name="Barbash D.A."/>
            <person name="Barker D."/>
            <person name="Barsanti P."/>
            <person name="Batterham P."/>
            <person name="Batzoglou S."/>
            <person name="Begun D."/>
            <person name="Bhutkar A."/>
            <person name="Blanco E."/>
            <person name="Bosak S.A."/>
            <person name="Bradley R.K."/>
            <person name="Brand A.D."/>
            <person name="Brent M.R."/>
            <person name="Brooks A.N."/>
            <person name="Brown R.H."/>
            <person name="Butlin R.K."/>
            <person name="Caggese C."/>
            <person name="Calvi B.R."/>
            <person name="Bernardo de Carvalho A."/>
            <person name="Caspi A."/>
            <person name="Castrezana S."/>
            <person name="Celniker S.E."/>
            <person name="Chang J.L."/>
            <person name="Chapple C."/>
            <person name="Chatterji S."/>
            <person name="Chinwalla A."/>
            <person name="Civetta A."/>
            <person name="Clifton S.W."/>
            <person name="Comeron J.M."/>
            <person name="Costello J.C."/>
            <person name="Coyne J.A."/>
            <person name="Daub J."/>
            <person name="David R.G."/>
            <person name="Delcher A.L."/>
            <person name="Delehaunty K."/>
            <person name="Do C.B."/>
            <person name="Ebling H."/>
            <person name="Edwards K."/>
            <person name="Eickbush T."/>
            <person name="Evans J.D."/>
            <person name="Filipski A."/>
            <person name="Findeiss S."/>
            <person name="Freyhult E."/>
            <person name="Fulton L."/>
            <person name="Fulton R."/>
            <person name="Garcia A.C."/>
            <person name="Gardiner A."/>
            <person name="Garfield D.A."/>
            <person name="Garvin B.E."/>
            <person name="Gibson G."/>
            <person name="Gilbert D."/>
            <person name="Gnerre S."/>
            <person name="Godfrey J."/>
            <person name="Good R."/>
            <person name="Gotea V."/>
            <person name="Gravely B."/>
            <person name="Greenberg A.J."/>
            <person name="Griffiths-Jones S."/>
            <person name="Gross S."/>
            <person name="Guigo R."/>
            <person name="Gustafson E.A."/>
            <person name="Haerty W."/>
            <person name="Hahn M.W."/>
            <person name="Halligan D.L."/>
            <person name="Halpern A.L."/>
            <person name="Halter G.M."/>
            <person name="Han M.V."/>
            <person name="Heger A."/>
            <person name="Hillier L."/>
            <person name="Hinrichs A.S."/>
            <person name="Holmes I."/>
            <person name="Hoskins R.A."/>
            <person name="Hubisz M.J."/>
            <person name="Hultmark D."/>
            <person name="Huntley M.A."/>
            <person name="Jaffe D.B."/>
            <person name="Jagadeeshan S."/>
            <person name="Jeck W.R."/>
            <person name="Johnson J."/>
            <person name="Jones C.D."/>
            <person name="Jordan W.C."/>
            <person name="Karpen G.H."/>
            <person name="Kataoka E."/>
            <person name="Keightley P.D."/>
            <person name="Kheradpour P."/>
            <person name="Kirkness E.F."/>
            <person name="Koerich L.B."/>
            <person name="Kristiansen K."/>
            <person name="Kudrna D."/>
            <person name="Kulathinal R.J."/>
            <person name="Kumar S."/>
            <person name="Kwok R."/>
            <person name="Lander E."/>
            <person name="Langley C.H."/>
            <person name="Lapoint R."/>
            <person name="Lazzaro B.P."/>
            <person name="Lee S.J."/>
            <person name="Levesque L."/>
            <person name="Li R."/>
            <person name="Lin C.F."/>
            <person name="Lin M.F."/>
            <person name="Lindblad-Toh K."/>
            <person name="Llopart A."/>
            <person name="Long M."/>
            <person name="Low L."/>
            <person name="Lozovsky E."/>
            <person name="Lu J."/>
            <person name="Luo M."/>
            <person name="Machado C.A."/>
            <person name="Makalowski W."/>
            <person name="Marzo M."/>
            <person name="Matsuda M."/>
            <person name="Matzkin L."/>
            <person name="McAllister B."/>
            <person name="McBride C.S."/>
            <person name="McKernan B."/>
            <person name="McKernan K."/>
            <person name="Mendez-Lago M."/>
            <person name="Minx P."/>
            <person name="Mollenhauer M.U."/>
            <person name="Montooth K."/>
            <person name="Mount S.M."/>
            <person name="Mu X."/>
            <person name="Myers E."/>
            <person name="Negre B."/>
            <person name="Newfeld S."/>
            <person name="Nielsen R."/>
            <person name="Noor M.A."/>
            <person name="O'Grady P."/>
            <person name="Pachter L."/>
            <person name="Papaceit M."/>
            <person name="Parisi M.J."/>
            <person name="Parisi M."/>
            <person name="Parts L."/>
            <person name="Pedersen J.S."/>
            <person name="Pesole G."/>
            <person name="Phillippy A.M."/>
            <person name="Ponting C.P."/>
            <person name="Pop M."/>
            <person name="Porcelli D."/>
            <person name="Powell J.R."/>
            <person name="Prohaska S."/>
            <person name="Pruitt K."/>
            <person name="Puig M."/>
            <person name="Quesneville H."/>
            <person name="Ram K.R."/>
            <person name="Rand D."/>
            <person name="Rasmussen M.D."/>
            <person name="Reed L.K."/>
            <person name="Reenan R."/>
            <person name="Reily A."/>
            <person name="Remington K.A."/>
            <person name="Rieger T.T."/>
            <person name="Ritchie M.G."/>
            <person name="Robin C."/>
            <person name="Rogers Y.H."/>
            <person name="Rohde C."/>
            <person name="Rozas J."/>
            <person name="Rubenfield M.J."/>
            <person name="Ruiz A."/>
            <person name="Russo S."/>
            <person name="Salzberg S.L."/>
            <person name="Sanchez-Gracia A."/>
            <person name="Saranga D.J."/>
            <person name="Sato H."/>
            <person name="Schaeffer S.W."/>
            <person name="Schatz M.C."/>
            <person name="Schlenke T."/>
            <person name="Schwartz R."/>
            <person name="Segarra C."/>
            <person name="Singh R.S."/>
            <person name="Sirot L."/>
            <person name="Sirota M."/>
            <person name="Sisneros N.B."/>
            <person name="Smith C.D."/>
            <person name="Smith T.F."/>
            <person name="Spieth J."/>
            <person name="Stage D.E."/>
            <person name="Stark A."/>
            <person name="Stephan W."/>
            <person name="Strausberg R.L."/>
            <person name="Strempel S."/>
            <person name="Sturgill D."/>
            <person name="Sutton G."/>
            <person name="Sutton G.G."/>
            <person name="Tao W."/>
            <person name="Teichmann S."/>
            <person name="Tobari Y.N."/>
            <person name="Tomimura Y."/>
            <person name="Tsolas J.M."/>
            <person name="Valente V.L."/>
            <person name="Venter E."/>
            <person name="Venter J.C."/>
            <person name="Vicario S."/>
            <person name="Vieira F.G."/>
            <person name="Vilella A.J."/>
            <person name="Villasante A."/>
            <person name="Walenz B."/>
            <person name="Wang J."/>
            <person name="Wasserman M."/>
            <person name="Watts T."/>
            <person name="Wilson D."/>
            <person name="Wilson R.K."/>
            <person name="Wing R.A."/>
            <person name="Wolfner M.F."/>
            <person name="Wong A."/>
            <person name="Wong G.K."/>
            <person name="Wu C.I."/>
            <person name="Wu G."/>
            <person name="Yamamoto D."/>
            <person name="Yang H.P."/>
            <person name="Yang S.P."/>
            <person name="Yorke J.A."/>
            <person name="Yoshida K."/>
            <person name="Zdobnov E."/>
            <person name="Zhang P."/>
            <person name="Zhang Y."/>
            <person name="Zimin A.V."/>
            <person name="Baldwin J."/>
            <person name="Abdouelleil A."/>
            <person name="Abdulkadir J."/>
            <person name="Abebe A."/>
            <person name="Abera B."/>
            <person name="Abreu J."/>
            <person name="Acer S.C."/>
            <person name="Aftuck L."/>
            <person name="Alexander A."/>
            <person name="An P."/>
            <person name="Anderson E."/>
            <person name="Anderson S."/>
            <person name="Arachi H."/>
            <person name="Azer M."/>
            <person name="Bachantsang P."/>
            <person name="Barry A."/>
            <person name="Bayul T."/>
            <person name="Berlin A."/>
            <person name="Bessette D."/>
            <person name="Bloom T."/>
            <person name="Blye J."/>
            <person name="Boguslavskiy L."/>
            <person name="Bonnet C."/>
            <person name="Boukhgalter B."/>
            <person name="Bourzgui I."/>
            <person name="Brown A."/>
            <person name="Cahill P."/>
            <person name="Channer S."/>
            <person name="Cheshatsang Y."/>
            <person name="Chuda L."/>
            <person name="Citroen M."/>
            <person name="Collymore A."/>
            <person name="Cooke P."/>
            <person name="Costello M."/>
            <person name="D'Aco K."/>
            <person name="Daza R."/>
            <person name="De Haan G."/>
            <person name="DeGray S."/>
            <person name="DeMaso C."/>
            <person name="Dhargay N."/>
            <person name="Dooley K."/>
            <person name="Dooley E."/>
            <person name="Doricent M."/>
            <person name="Dorje P."/>
            <person name="Dorjee K."/>
            <person name="Dupes A."/>
            <person name="Elong R."/>
            <person name="Falk J."/>
            <person name="Farina A."/>
            <person name="Faro S."/>
            <person name="Ferguson D."/>
            <person name="Fisher S."/>
            <person name="Foley C.D."/>
            <person name="Franke A."/>
            <person name="Friedrich D."/>
            <person name="Gadbois L."/>
            <person name="Gearin G."/>
            <person name="Gearin C.R."/>
            <person name="Giannoukos G."/>
            <person name="Goode T."/>
            <person name="Graham J."/>
            <person name="Grandbois E."/>
            <person name="Grewal S."/>
            <person name="Gyaltsen K."/>
            <person name="Hafez N."/>
            <person name="Hagos B."/>
            <person name="Hall J."/>
            <person name="Henson C."/>
            <person name="Hollinger A."/>
            <person name="Honan T."/>
            <person name="Huard M.D."/>
            <person name="Hughes L."/>
            <person name="Hurhula B."/>
            <person name="Husby M.E."/>
            <person name="Kamat A."/>
            <person name="Kanga B."/>
            <person name="Kashin S."/>
            <person name="Khazanovich D."/>
            <person name="Kisner P."/>
            <person name="Lance K."/>
            <person name="Lara M."/>
            <person name="Lee W."/>
            <person name="Lennon N."/>
            <person name="Letendre F."/>
            <person name="LeVine R."/>
            <person name="Lipovsky A."/>
            <person name="Liu X."/>
            <person name="Liu J."/>
            <person name="Liu S."/>
            <person name="Lokyitsang T."/>
            <person name="Lokyitsang Y."/>
            <person name="Lubonja R."/>
            <person name="Lui A."/>
            <person name="MacDonald P."/>
            <person name="Magnisalis V."/>
            <person name="Maru K."/>
            <person name="Matthews C."/>
            <person name="McCusker W."/>
            <person name="McDonough S."/>
            <person name="Mehta T."/>
            <person name="Meldrim J."/>
            <person name="Meneus L."/>
            <person name="Mihai O."/>
            <person name="Mihalev A."/>
            <person name="Mihova T."/>
            <person name="Mittelman R."/>
            <person name="Mlenga V."/>
            <person name="Montmayeur A."/>
            <person name="Mulrain L."/>
            <person name="Navidi A."/>
            <person name="Naylor J."/>
            <person name="Negash T."/>
            <person name="Nguyen T."/>
            <person name="Nguyen N."/>
            <person name="Nicol R."/>
            <person name="Norbu C."/>
            <person name="Norbu N."/>
            <person name="Novod N."/>
            <person name="O'Neill B."/>
            <person name="Osman S."/>
            <person name="Markiewicz E."/>
            <person name="Oyono O.L."/>
            <person name="Patti C."/>
            <person name="Phunkhang P."/>
            <person name="Pierre F."/>
            <person name="Priest M."/>
            <person name="Raghuraman S."/>
            <person name="Rege F."/>
            <person name="Reyes R."/>
            <person name="Rise C."/>
            <person name="Rogov P."/>
            <person name="Ross K."/>
            <person name="Ryan E."/>
            <person name="Settipalli S."/>
            <person name="Shea T."/>
            <person name="Sherpa N."/>
            <person name="Shi L."/>
            <person name="Shih D."/>
            <person name="Sparrow T."/>
            <person name="Spaulding J."/>
            <person name="Stalker J."/>
            <person name="Stange-Thomann N."/>
            <person name="Stavropoulos S."/>
            <person name="Stone C."/>
            <person name="Strader C."/>
            <person name="Tesfaye S."/>
            <person name="Thomson T."/>
            <person name="Thoulutsang Y."/>
            <person name="Thoulutsang D."/>
            <person name="Topham K."/>
            <person name="Topping I."/>
            <person name="Tsamla T."/>
            <person name="Vassiliev H."/>
            <person name="Vo A."/>
            <person name="Wangchuk T."/>
            <person name="Wangdi T."/>
            <person name="Weiand M."/>
            <person name="Wilkinson J."/>
            <person name="Wilson A."/>
            <person name="Yadav S."/>
            <person name="Young G."/>
            <person name="Yu Q."/>
            <person name="Zembek L."/>
            <person name="Zhong D."/>
            <person name="Zimmer A."/>
            <person name="Zwirko Z."/>
            <person name="Jaffe D.B."/>
            <person name="Alvarez P."/>
            <person name="Brockman W."/>
            <person name="Butler J."/>
            <person name="Chin C."/>
            <person name="Gnerre S."/>
            <person name="Grabherr M."/>
            <person name="Kleber M."/>
            <person name="Mauceli E."/>
            <person name="MacCallum I."/>
        </authorList>
    </citation>
    <scope>NUCLEOTIDE SEQUENCE [LARGE SCALE GENOMIC DNA]</scope>
    <source>
        <strain evidence="3">Tucson 14030-0811.24</strain>
    </source>
</reference>
<dbReference type="STRING" id="7260.A0A0Q9WT08"/>
<evidence type="ECO:0000313" key="2">
    <source>
        <dbReference type="EMBL" id="KRF99375.1"/>
    </source>
</evidence>
<proteinExistence type="predicted"/>
<gene>
    <name evidence="2" type="primary">Dwil\GK26821</name>
    <name evidence="2" type="ORF">Dwil_GK26821</name>
</gene>
<accession>A0A0Q9WT08</accession>
<dbReference type="eggNOG" id="ENOG502TAVJ">
    <property type="taxonomic scope" value="Eukaryota"/>
</dbReference>